<evidence type="ECO:0000313" key="2">
    <source>
        <dbReference type="EMBL" id="REL34368.1"/>
    </source>
</evidence>
<name>A0A3E0UBI2_9GAMM</name>
<dbReference type="OrthoDB" id="6270569at2"/>
<dbReference type="Pfam" id="PF08238">
    <property type="entry name" value="Sel1"/>
    <property type="match status" value="2"/>
</dbReference>
<feature type="chain" id="PRO_5017576853" evidence="1">
    <location>
        <begin position="21"/>
        <end position="288"/>
    </location>
</feature>
<dbReference type="Proteomes" id="UP000256999">
    <property type="component" value="Unassembled WGS sequence"/>
</dbReference>
<comment type="caution">
    <text evidence="2">The sequence shown here is derived from an EMBL/GenBank/DDBJ whole genome shotgun (WGS) entry which is preliminary data.</text>
</comment>
<accession>A0A3E0UBI2</accession>
<dbReference type="EMBL" id="QUOV01000001">
    <property type="protein sequence ID" value="REL34368.1"/>
    <property type="molecule type" value="Genomic_DNA"/>
</dbReference>
<dbReference type="InterPro" id="IPR050767">
    <property type="entry name" value="Sel1_AlgK"/>
</dbReference>
<proteinExistence type="predicted"/>
<reference evidence="2 3" key="1">
    <citation type="submission" date="2018-08" db="EMBL/GenBank/DDBJ databases">
        <title>Thalassotalea euphylliae genome.</title>
        <authorList>
            <person name="Summers S."/>
            <person name="Rice S.A."/>
            <person name="Freckelton M.L."/>
            <person name="Nedved B.T."/>
            <person name="Hadfield M.G."/>
        </authorList>
    </citation>
    <scope>NUCLEOTIDE SEQUENCE [LARGE SCALE GENOMIC DNA]</scope>
    <source>
        <strain evidence="2 3">H2</strain>
    </source>
</reference>
<evidence type="ECO:0000256" key="1">
    <source>
        <dbReference type="SAM" id="SignalP"/>
    </source>
</evidence>
<sequence>MFKKSLLTFFSVFLCFNSQAVNIVSSPKSSELSACQTELCQTYFHKFKLAAKRGHSEAYTTLGQFYYNGYGVEKDEAQALKYLKKASKYGEPAAQYKAGLIHLISEQHLDAKESVKYLKKAAFRDYKDANILLGVLHFNNQFIEQDLAISDSYLIRAYREEHPKIPEVINALERQGLFNQTNFPMLFATTLTDKLEKNAQNEFVWPKDEDIEVITVTSPPITDILDQQLLSYRKHIKTTGSRLKGKQCATSIGCHIAIGRQGLEGFPSSFLGVRDATGSGGLSARSSF</sequence>
<feature type="signal peptide" evidence="1">
    <location>
        <begin position="1"/>
        <end position="20"/>
    </location>
</feature>
<dbReference type="RefSeq" id="WP_115999045.1">
    <property type="nucleotide sequence ID" value="NZ_QUOV01000001.1"/>
</dbReference>
<dbReference type="GO" id="GO:0036503">
    <property type="term" value="P:ERAD pathway"/>
    <property type="evidence" value="ECO:0007669"/>
    <property type="project" value="TreeGrafter"/>
</dbReference>
<keyword evidence="1" id="KW-0732">Signal</keyword>
<dbReference type="InterPro" id="IPR011990">
    <property type="entry name" value="TPR-like_helical_dom_sf"/>
</dbReference>
<evidence type="ECO:0000313" key="3">
    <source>
        <dbReference type="Proteomes" id="UP000256999"/>
    </source>
</evidence>
<dbReference type="SUPFAM" id="SSF81901">
    <property type="entry name" value="HCP-like"/>
    <property type="match status" value="1"/>
</dbReference>
<dbReference type="SMART" id="SM00671">
    <property type="entry name" value="SEL1"/>
    <property type="match status" value="3"/>
</dbReference>
<gene>
    <name evidence="2" type="ORF">DXX92_02820</name>
</gene>
<dbReference type="PANTHER" id="PTHR11102">
    <property type="entry name" value="SEL-1-LIKE PROTEIN"/>
    <property type="match status" value="1"/>
</dbReference>
<dbReference type="InterPro" id="IPR006597">
    <property type="entry name" value="Sel1-like"/>
</dbReference>
<dbReference type="AlphaFoldDB" id="A0A3E0UBI2"/>
<organism evidence="2 3">
    <name type="scientific">Thalassotalea euphylliae</name>
    <dbReference type="NCBI Taxonomy" id="1655234"/>
    <lineage>
        <taxon>Bacteria</taxon>
        <taxon>Pseudomonadati</taxon>
        <taxon>Pseudomonadota</taxon>
        <taxon>Gammaproteobacteria</taxon>
        <taxon>Alteromonadales</taxon>
        <taxon>Colwelliaceae</taxon>
        <taxon>Thalassotalea</taxon>
    </lineage>
</organism>
<dbReference type="Gene3D" id="1.25.40.10">
    <property type="entry name" value="Tetratricopeptide repeat domain"/>
    <property type="match status" value="1"/>
</dbReference>
<protein>
    <submittedName>
        <fullName evidence="2">Sel1 repeat family protein</fullName>
    </submittedName>
</protein>
<dbReference type="PANTHER" id="PTHR11102:SF147">
    <property type="entry name" value="SEL1L ADAPTOR SUBUNIT OF ERAD E3 UBIQUITIN LIGASE"/>
    <property type="match status" value="1"/>
</dbReference>